<dbReference type="EMBL" id="CP094358">
    <property type="protein sequence ID" value="UOB17456.1"/>
    <property type="molecule type" value="Genomic_DNA"/>
</dbReference>
<evidence type="ECO:0000259" key="1">
    <source>
        <dbReference type="Pfam" id="PF13648"/>
    </source>
</evidence>
<organism evidence="2 3">
    <name type="scientific">Abyssalbus ytuae</name>
    <dbReference type="NCBI Taxonomy" id="2926907"/>
    <lineage>
        <taxon>Bacteria</taxon>
        <taxon>Pseudomonadati</taxon>
        <taxon>Bacteroidota</taxon>
        <taxon>Flavobacteriia</taxon>
        <taxon>Flavobacteriales</taxon>
        <taxon>Flavobacteriaceae</taxon>
        <taxon>Abyssalbus</taxon>
    </lineage>
</organism>
<dbReference type="PROSITE" id="PS51257">
    <property type="entry name" value="PROKAR_LIPOPROTEIN"/>
    <property type="match status" value="1"/>
</dbReference>
<dbReference type="AlphaFoldDB" id="A0A9E7CT46"/>
<evidence type="ECO:0000313" key="2">
    <source>
        <dbReference type="EMBL" id="UOB17456.1"/>
    </source>
</evidence>
<dbReference type="InterPro" id="IPR024311">
    <property type="entry name" value="Lipocalin-like"/>
</dbReference>
<accession>A0A9E7CT46</accession>
<protein>
    <submittedName>
        <fullName evidence="2">Lipocalin family protein</fullName>
    </submittedName>
</protein>
<gene>
    <name evidence="2" type="ORF">MQE35_17185</name>
</gene>
<dbReference type="RefSeq" id="WP_255842917.1">
    <property type="nucleotide sequence ID" value="NZ_CP094358.1"/>
</dbReference>
<proteinExistence type="predicted"/>
<sequence length="170" mass="19515">MQQLTKSNFMNKNAILILSFLLIVMTSCSLSKVNKSYRNSINGTWTLTDVSYENASGQFKSVLFNDAEDICFEGSEWFFRANNSTGYYNIPASSLCEPGNRYIRWSVVEGDSTYHQLQFKFTDEKKKDLSGLGYRLIISSVSDEQMVLRNNVLVDGERVTIVYNFNRKTF</sequence>
<evidence type="ECO:0000313" key="3">
    <source>
        <dbReference type="Proteomes" id="UP000831290"/>
    </source>
</evidence>
<keyword evidence="3" id="KW-1185">Reference proteome</keyword>
<feature type="domain" description="Lipocalin-like" evidence="1">
    <location>
        <begin position="41"/>
        <end position="147"/>
    </location>
</feature>
<dbReference type="Pfam" id="PF13648">
    <property type="entry name" value="Lipocalin_4"/>
    <property type="match status" value="1"/>
</dbReference>
<name>A0A9E7CT46_9FLAO</name>
<dbReference type="KEGG" id="fbm:MQE35_17185"/>
<reference evidence="2" key="1">
    <citation type="submission" date="2022-03" db="EMBL/GenBank/DDBJ databases">
        <title>Description of Abyssus ytuae gen. nov., sp. nov., a novel member of the family Flavobacteriaceae isolated from the sediment of Mariana Trench.</title>
        <authorList>
            <person name="Zhang J."/>
            <person name="Xu X."/>
        </authorList>
    </citation>
    <scope>NUCLEOTIDE SEQUENCE</scope>
    <source>
        <strain evidence="2">MT3330</strain>
    </source>
</reference>
<dbReference type="Proteomes" id="UP000831290">
    <property type="component" value="Chromosome"/>
</dbReference>